<dbReference type="GO" id="GO:0006355">
    <property type="term" value="P:regulation of DNA-templated transcription"/>
    <property type="evidence" value="ECO:0007669"/>
    <property type="project" value="InterPro"/>
</dbReference>
<comment type="similarity">
    <text evidence="2">Belongs to the TraY family.</text>
</comment>
<dbReference type="GO" id="GO:0005737">
    <property type="term" value="C:cytoplasm"/>
    <property type="evidence" value="ECO:0007669"/>
    <property type="project" value="UniProtKB-SubCell"/>
</dbReference>
<evidence type="ECO:0000256" key="6">
    <source>
        <dbReference type="ARBA" id="ARBA00023125"/>
    </source>
</evidence>
<evidence type="ECO:0000256" key="3">
    <source>
        <dbReference type="ARBA" id="ARBA00020541"/>
    </source>
</evidence>
<organism evidence="7 8">
    <name type="scientific">Moraxella lacunata</name>
    <dbReference type="NCBI Taxonomy" id="477"/>
    <lineage>
        <taxon>Bacteria</taxon>
        <taxon>Pseudomonadati</taxon>
        <taxon>Pseudomonadota</taxon>
        <taxon>Gammaproteobacteria</taxon>
        <taxon>Moraxellales</taxon>
        <taxon>Moraxellaceae</taxon>
        <taxon>Moraxella</taxon>
    </lineage>
</organism>
<evidence type="ECO:0000313" key="7">
    <source>
        <dbReference type="EMBL" id="STZ74918.1"/>
    </source>
</evidence>
<dbReference type="GO" id="GO:0003677">
    <property type="term" value="F:DNA binding"/>
    <property type="evidence" value="ECO:0007669"/>
    <property type="project" value="UniProtKB-KW"/>
</dbReference>
<dbReference type="AlphaFoldDB" id="A0A378UC08"/>
<proteinExistence type="inferred from homology"/>
<reference evidence="7 8" key="1">
    <citation type="submission" date="2018-06" db="EMBL/GenBank/DDBJ databases">
        <authorList>
            <consortium name="Pathogen Informatics"/>
            <person name="Doyle S."/>
        </authorList>
    </citation>
    <scope>NUCLEOTIDE SEQUENCE [LARGE SCALE GENOMIC DNA]</scope>
    <source>
        <strain evidence="7 8">NCTC7911</strain>
    </source>
</reference>
<dbReference type="InterPro" id="IPR010985">
    <property type="entry name" value="Ribbon_hlx_hlx"/>
</dbReference>
<dbReference type="InterPro" id="IPR008876">
    <property type="entry name" value="TraY"/>
</dbReference>
<keyword evidence="6" id="KW-0238">DNA-binding</keyword>
<dbReference type="EMBL" id="UGQC01000005">
    <property type="protein sequence ID" value="STZ74918.1"/>
    <property type="molecule type" value="Genomic_DNA"/>
</dbReference>
<dbReference type="SUPFAM" id="SSF47598">
    <property type="entry name" value="Ribbon-helix-helix"/>
    <property type="match status" value="1"/>
</dbReference>
<evidence type="ECO:0000256" key="4">
    <source>
        <dbReference type="ARBA" id="ARBA00022490"/>
    </source>
</evidence>
<dbReference type="Proteomes" id="UP000254107">
    <property type="component" value="Unassembled WGS sequence"/>
</dbReference>
<dbReference type="Pfam" id="PF05509">
    <property type="entry name" value="TraY"/>
    <property type="match status" value="1"/>
</dbReference>
<sequence>MTDESDKPVKITCNLERELWQRLDNLAKKTGRVKSFYVRQAIIRHLAELEEQGENHLAVDFEKSQ</sequence>
<evidence type="ECO:0000256" key="2">
    <source>
        <dbReference type="ARBA" id="ARBA00007183"/>
    </source>
</evidence>
<protein>
    <recommendedName>
        <fullName evidence="3">Relaxosome protein TraY</fullName>
    </recommendedName>
</protein>
<evidence type="ECO:0000256" key="1">
    <source>
        <dbReference type="ARBA" id="ARBA00004496"/>
    </source>
</evidence>
<gene>
    <name evidence="7" type="ORF">NCTC7911_03099</name>
</gene>
<accession>A0A378UC08</accession>
<evidence type="ECO:0000313" key="8">
    <source>
        <dbReference type="Proteomes" id="UP000254107"/>
    </source>
</evidence>
<keyword evidence="5" id="KW-0184">Conjugation</keyword>
<keyword evidence="8" id="KW-1185">Reference proteome</keyword>
<evidence type="ECO:0000256" key="5">
    <source>
        <dbReference type="ARBA" id="ARBA00022971"/>
    </source>
</evidence>
<comment type="subcellular location">
    <subcellularLocation>
        <location evidence="1">Cytoplasm</location>
    </subcellularLocation>
</comment>
<name>A0A378UC08_MORLA</name>
<keyword evidence="4" id="KW-0963">Cytoplasm</keyword>